<gene>
    <name evidence="2" type="ORF">C1SCF055_LOCUS35354</name>
</gene>
<feature type="compositionally biased region" description="Polar residues" evidence="1">
    <location>
        <begin position="289"/>
        <end position="301"/>
    </location>
</feature>
<keyword evidence="4" id="KW-1185">Reference proteome</keyword>
<protein>
    <submittedName>
        <fullName evidence="2">Uncharacterized protein</fullName>
    </submittedName>
</protein>
<reference evidence="3 4" key="2">
    <citation type="submission" date="2024-05" db="EMBL/GenBank/DDBJ databases">
        <authorList>
            <person name="Chen Y."/>
            <person name="Shah S."/>
            <person name="Dougan E. K."/>
            <person name="Thang M."/>
            <person name="Chan C."/>
        </authorList>
    </citation>
    <scope>NUCLEOTIDE SEQUENCE [LARGE SCALE GENOMIC DNA]</scope>
</reference>
<reference evidence="2" key="1">
    <citation type="submission" date="2022-10" db="EMBL/GenBank/DDBJ databases">
        <authorList>
            <person name="Chen Y."/>
            <person name="Dougan E. K."/>
            <person name="Chan C."/>
            <person name="Rhodes N."/>
            <person name="Thang M."/>
        </authorList>
    </citation>
    <scope>NUCLEOTIDE SEQUENCE</scope>
</reference>
<accession>A0A9P1DH16</accession>
<feature type="region of interest" description="Disordered" evidence="1">
    <location>
        <begin position="451"/>
        <end position="474"/>
    </location>
</feature>
<name>A0A9P1DH16_9DINO</name>
<dbReference type="EMBL" id="CAMXCT020004704">
    <property type="protein sequence ID" value="CAL1163415.1"/>
    <property type="molecule type" value="Genomic_DNA"/>
</dbReference>
<feature type="region of interest" description="Disordered" evidence="1">
    <location>
        <begin position="289"/>
        <end position="403"/>
    </location>
</feature>
<feature type="region of interest" description="Disordered" evidence="1">
    <location>
        <begin position="601"/>
        <end position="622"/>
    </location>
</feature>
<sequence>MYLRYKDRFGVEPPHDNDPSLEQLSRLALHIKAGTIPYFDMAMWEPDGSPRPDKASFKSCTFEGPTGEVVKVDTPGPASVDSWEKLFKVYIVAMTLLGASEPDELDKYREFVKGLSDRFGPSCWGFICRADSKMRSQHIEEIRKNLEIEPKLGVPSSSPWSAAFTEAVRAQDFWDAEVISPSTMLLGRNRGTLVGLSSESSVESSPDRSPSRRESPKSSKPKVSKKGKKKYTGENKSRWDFSVGHYSLNRKGLEICINFNIGQCGNGKPQSRCTYHRSHQCNHCLGPHQATQCPTKSTSDAHLSGESSPPAQPARPDRRASAPESETLGQERPSSPAGLPPHKRHRTNHSDECAATGSSGIRLVPRGRSPLPRKRQPPYKTPEPVLADGSIPKPPRETLPAGCRQSAGLSSSWTWLALLNDVLDPDNYRNILREVQEGVFDCVGISPPSETLPRSGGSCSGAKPLRDLERPDGLGRKNLSKAEYEQLLKSNQIFELSAEAVKYQLRKHRAFWLESSDDRNKADFWKTTWGTSVEKHALVEKAAFDQCMFGEEVPKPTDRALRARPVPAQRDQAKHEWTNPPKALGVSLCRILAKAVLEIDQPRPKGPSPERATPVVPGATTGATSEINTAASCLNRPRLKGGRQVAHFKLPESQIPPGGMIVKVAIPGRTARRPVTHRMSEQPVAWAGKPAFRTGLSGCKQSKEP</sequence>
<proteinExistence type="predicted"/>
<evidence type="ECO:0000313" key="2">
    <source>
        <dbReference type="EMBL" id="CAI4010040.1"/>
    </source>
</evidence>
<feature type="compositionally biased region" description="Basic residues" evidence="1">
    <location>
        <begin position="219"/>
        <end position="230"/>
    </location>
</feature>
<feature type="compositionally biased region" description="Basic and acidic residues" evidence="1">
    <location>
        <begin position="464"/>
        <end position="474"/>
    </location>
</feature>
<comment type="caution">
    <text evidence="2">The sequence shown here is derived from an EMBL/GenBank/DDBJ whole genome shotgun (WGS) entry which is preliminary data.</text>
</comment>
<evidence type="ECO:0000313" key="4">
    <source>
        <dbReference type="Proteomes" id="UP001152797"/>
    </source>
</evidence>
<organism evidence="2">
    <name type="scientific">Cladocopium goreaui</name>
    <dbReference type="NCBI Taxonomy" id="2562237"/>
    <lineage>
        <taxon>Eukaryota</taxon>
        <taxon>Sar</taxon>
        <taxon>Alveolata</taxon>
        <taxon>Dinophyceae</taxon>
        <taxon>Suessiales</taxon>
        <taxon>Symbiodiniaceae</taxon>
        <taxon>Cladocopium</taxon>
    </lineage>
</organism>
<dbReference type="Proteomes" id="UP001152797">
    <property type="component" value="Unassembled WGS sequence"/>
</dbReference>
<evidence type="ECO:0000256" key="1">
    <source>
        <dbReference type="SAM" id="MobiDB-lite"/>
    </source>
</evidence>
<feature type="compositionally biased region" description="Basic and acidic residues" evidence="1">
    <location>
        <begin position="205"/>
        <end position="217"/>
    </location>
</feature>
<feature type="region of interest" description="Disordered" evidence="1">
    <location>
        <begin position="196"/>
        <end position="233"/>
    </location>
</feature>
<evidence type="ECO:0000313" key="3">
    <source>
        <dbReference type="EMBL" id="CAL4797352.1"/>
    </source>
</evidence>
<dbReference type="EMBL" id="CAMXCT010004704">
    <property type="protein sequence ID" value="CAI4010040.1"/>
    <property type="molecule type" value="Genomic_DNA"/>
</dbReference>
<dbReference type="AlphaFoldDB" id="A0A9P1DH16"/>
<dbReference type="EMBL" id="CAMXCT030004704">
    <property type="protein sequence ID" value="CAL4797352.1"/>
    <property type="molecule type" value="Genomic_DNA"/>
</dbReference>